<sequence length="723" mass="81865">MADSSASEDEPDNQEVVEEIKPELGGLTEGCFILSPSDSNVNSIQNHMPFRPLLSGRENIQLAQIRYNNYMALLNKIEKIGQDQLFHTQKRSFDAILGHLFAQFSKYKEINEEAKLLEPQSSILQRPKSSLHSLNLLVVRHGSNRADANPLYDRLIQLLQMPEDGASETDALFDVRVSDIQQKSLNPSIDSIMKSLFVDWLSPKSSYEPQFAIDFNNYKSLPHDLKLLGDWFTQFKAKHNTGRQEIFVVLLRDYQLMDKAILQDLVRILSLYRPTLPIWAILGASASPIPLDSLLPQDSLAQVAIHSFDLVDPHRAFMEILEQLFVKSNSIKLSVNSFQLLFDTFNDFTHSITTFLKSLKYALMDHFYSNPLSVLYCSDSIAPAAHLEALALQHEHCELIRMLPSFRSYINGLLAAGLSSTIQDALNNDTYLLTKMVPSMLNRIQAYHQCYPAAFQCFMFLQSWVSKHPCPGTQPLRLHSSVALYNANLTTNIVQLSVFSTLMTSLTSSLASRRINDIQGLLNEMALLIRQAPAPLADEKDIPNPQAWGAELTSFCDSLDKIALSPAQLATRLTALLHRFFQAMLPSYRSLPLNETFYYSKTELLEKTFNPQPQTALEFALTRPRVYLPTPASRQGGAPPVPDAAIAYRLYKEAGRLVNIYDWLKAFEHLVVKQHHKQDPKAKPPTPVDIQARFAQCLNELKFLGYIQATQRKTDHVQKLTWN</sequence>
<dbReference type="Proteomes" id="UP001165960">
    <property type="component" value="Unassembled WGS sequence"/>
</dbReference>
<name>A0ACC2TQZ4_9FUNG</name>
<organism evidence="1 2">
    <name type="scientific">Entomophthora muscae</name>
    <dbReference type="NCBI Taxonomy" id="34485"/>
    <lineage>
        <taxon>Eukaryota</taxon>
        <taxon>Fungi</taxon>
        <taxon>Fungi incertae sedis</taxon>
        <taxon>Zoopagomycota</taxon>
        <taxon>Entomophthoromycotina</taxon>
        <taxon>Entomophthoromycetes</taxon>
        <taxon>Entomophthorales</taxon>
        <taxon>Entomophthoraceae</taxon>
        <taxon>Entomophthora</taxon>
    </lineage>
</organism>
<evidence type="ECO:0000313" key="2">
    <source>
        <dbReference type="Proteomes" id="UP001165960"/>
    </source>
</evidence>
<accession>A0ACC2TQZ4</accession>
<gene>
    <name evidence="1" type="primary">ORC3_1</name>
    <name evidence="1" type="ORF">DSO57_1021169</name>
</gene>
<keyword evidence="2" id="KW-1185">Reference proteome</keyword>
<evidence type="ECO:0000313" key="1">
    <source>
        <dbReference type="EMBL" id="KAJ9076985.1"/>
    </source>
</evidence>
<protein>
    <submittedName>
        <fullName evidence="1">Origin recognition complex subunit 3</fullName>
    </submittedName>
</protein>
<reference evidence="1" key="1">
    <citation type="submission" date="2022-04" db="EMBL/GenBank/DDBJ databases">
        <title>Genome of the entomopathogenic fungus Entomophthora muscae.</title>
        <authorList>
            <person name="Elya C."/>
            <person name="Lovett B.R."/>
            <person name="Lee E."/>
            <person name="Macias A.M."/>
            <person name="Hajek A.E."/>
            <person name="De Bivort B.L."/>
            <person name="Kasson M.T."/>
            <person name="De Fine Licht H.H."/>
            <person name="Stajich J.E."/>
        </authorList>
    </citation>
    <scope>NUCLEOTIDE SEQUENCE</scope>
    <source>
        <strain evidence="1">Berkeley</strain>
    </source>
</reference>
<dbReference type="EMBL" id="QTSX02002231">
    <property type="protein sequence ID" value="KAJ9076985.1"/>
    <property type="molecule type" value="Genomic_DNA"/>
</dbReference>
<proteinExistence type="predicted"/>
<comment type="caution">
    <text evidence="1">The sequence shown here is derived from an EMBL/GenBank/DDBJ whole genome shotgun (WGS) entry which is preliminary data.</text>
</comment>